<sequence>MPREDVREPDQARRDPGRVHEVAGHHEERDGQQRERLRRTDHLLDRDLEGHEGFDDEKDDPGDSDRERDRHFRAGARA</sequence>
<name>A0A645JDM5_9ZZZZ</name>
<feature type="compositionally biased region" description="Basic and acidic residues" evidence="1">
    <location>
        <begin position="61"/>
        <end position="72"/>
    </location>
</feature>
<dbReference type="AlphaFoldDB" id="A0A645JDM5"/>
<evidence type="ECO:0000256" key="1">
    <source>
        <dbReference type="SAM" id="MobiDB-lite"/>
    </source>
</evidence>
<feature type="compositionally biased region" description="Basic and acidic residues" evidence="1">
    <location>
        <begin position="1"/>
        <end position="53"/>
    </location>
</feature>
<evidence type="ECO:0000313" key="2">
    <source>
        <dbReference type="EMBL" id="MPN60779.1"/>
    </source>
</evidence>
<gene>
    <name evidence="2" type="ORF">SDC9_208511</name>
</gene>
<dbReference type="EMBL" id="VSSQ01136489">
    <property type="protein sequence ID" value="MPN60779.1"/>
    <property type="molecule type" value="Genomic_DNA"/>
</dbReference>
<reference evidence="2" key="1">
    <citation type="submission" date="2019-08" db="EMBL/GenBank/DDBJ databases">
        <authorList>
            <person name="Kucharzyk K."/>
            <person name="Murdoch R.W."/>
            <person name="Higgins S."/>
            <person name="Loffler F."/>
        </authorList>
    </citation>
    <scope>NUCLEOTIDE SEQUENCE</scope>
</reference>
<feature type="region of interest" description="Disordered" evidence="1">
    <location>
        <begin position="1"/>
        <end position="78"/>
    </location>
</feature>
<organism evidence="2">
    <name type="scientific">bioreactor metagenome</name>
    <dbReference type="NCBI Taxonomy" id="1076179"/>
    <lineage>
        <taxon>unclassified sequences</taxon>
        <taxon>metagenomes</taxon>
        <taxon>ecological metagenomes</taxon>
    </lineage>
</organism>
<proteinExistence type="predicted"/>
<comment type="caution">
    <text evidence="2">The sequence shown here is derived from an EMBL/GenBank/DDBJ whole genome shotgun (WGS) entry which is preliminary data.</text>
</comment>
<accession>A0A645JDM5</accession>
<protein>
    <submittedName>
        <fullName evidence="2">Uncharacterized protein</fullName>
    </submittedName>
</protein>